<dbReference type="Gene3D" id="3.40.630.30">
    <property type="match status" value="1"/>
</dbReference>
<evidence type="ECO:0000313" key="2">
    <source>
        <dbReference type="EMBL" id="GEC14299.1"/>
    </source>
</evidence>
<dbReference type="Proteomes" id="UP000318825">
    <property type="component" value="Unassembled WGS sequence"/>
</dbReference>
<name>A0A4Y3W8P7_NITWI</name>
<dbReference type="AlphaFoldDB" id="A0A4Y3W8P7"/>
<feature type="domain" description="N-acetyltransferase" evidence="1">
    <location>
        <begin position="1"/>
        <end position="145"/>
    </location>
</feature>
<dbReference type="InterPro" id="IPR016181">
    <property type="entry name" value="Acyl_CoA_acyltransferase"/>
</dbReference>
<accession>A0A4Y3W8P7</accession>
<dbReference type="RefSeq" id="WP_141381868.1">
    <property type="nucleotide sequence ID" value="NZ_BJNF01000002.1"/>
</dbReference>
<dbReference type="OrthoDB" id="7959761at2"/>
<comment type="caution">
    <text evidence="2">The sequence shown here is derived from an EMBL/GenBank/DDBJ whole genome shotgun (WGS) entry which is preliminary data.</text>
</comment>
<organism evidence="2 3">
    <name type="scientific">Nitrobacter winogradskyi</name>
    <name type="common">Nitrobacter agilis</name>
    <dbReference type="NCBI Taxonomy" id="913"/>
    <lineage>
        <taxon>Bacteria</taxon>
        <taxon>Pseudomonadati</taxon>
        <taxon>Pseudomonadota</taxon>
        <taxon>Alphaproteobacteria</taxon>
        <taxon>Hyphomicrobiales</taxon>
        <taxon>Nitrobacteraceae</taxon>
        <taxon>Nitrobacter</taxon>
    </lineage>
</organism>
<proteinExistence type="predicted"/>
<evidence type="ECO:0000313" key="3">
    <source>
        <dbReference type="Proteomes" id="UP000318825"/>
    </source>
</evidence>
<protein>
    <recommendedName>
        <fullName evidence="1">N-acetyltransferase domain-containing protein</fullName>
    </recommendedName>
</protein>
<sequence length="145" mass="16600">MIRRAHELDTGAVMPLLRSAHQAKGLDRLFAFDPLLMERRWRAHLTSPDSLCLVHEVGVRPRGVFVGMASNYPYGAITGAIEVISFIEPDYRGGAWFKMCRIFEDWARARGCRFAAQTGKDDPRFAKALDRRGYLPFETHYLKEL</sequence>
<evidence type="ECO:0000259" key="1">
    <source>
        <dbReference type="PROSITE" id="PS51186"/>
    </source>
</evidence>
<dbReference type="InterPro" id="IPR000182">
    <property type="entry name" value="GNAT_dom"/>
</dbReference>
<dbReference type="PROSITE" id="PS51186">
    <property type="entry name" value="GNAT"/>
    <property type="match status" value="1"/>
</dbReference>
<dbReference type="EMBL" id="BJNF01000002">
    <property type="protein sequence ID" value="GEC14299.1"/>
    <property type="molecule type" value="Genomic_DNA"/>
</dbReference>
<gene>
    <name evidence="2" type="ORF">NWI01_01910</name>
</gene>
<reference evidence="2 3" key="1">
    <citation type="submission" date="2019-06" db="EMBL/GenBank/DDBJ databases">
        <title>Whole genome shotgun sequence of Nitrobacter winogradskyi NBRC 14297.</title>
        <authorList>
            <person name="Hosoyama A."/>
            <person name="Uohara A."/>
            <person name="Ohji S."/>
            <person name="Ichikawa N."/>
        </authorList>
    </citation>
    <scope>NUCLEOTIDE SEQUENCE [LARGE SCALE GENOMIC DNA]</scope>
    <source>
        <strain evidence="2 3">NBRC 14297</strain>
    </source>
</reference>
<dbReference type="GO" id="GO:0016747">
    <property type="term" value="F:acyltransferase activity, transferring groups other than amino-acyl groups"/>
    <property type="evidence" value="ECO:0007669"/>
    <property type="project" value="InterPro"/>
</dbReference>
<dbReference type="SUPFAM" id="SSF55729">
    <property type="entry name" value="Acyl-CoA N-acyltransferases (Nat)"/>
    <property type="match status" value="1"/>
</dbReference>